<keyword evidence="1" id="KW-1133">Transmembrane helix</keyword>
<evidence type="ECO:0000256" key="1">
    <source>
        <dbReference type="SAM" id="Phobius"/>
    </source>
</evidence>
<proteinExistence type="predicted"/>
<feature type="transmembrane region" description="Helical" evidence="1">
    <location>
        <begin position="47"/>
        <end position="68"/>
    </location>
</feature>
<sequence>MGLKLKWRIFPKVADCLVCAFNVIVKFSLFNSECPHTNPAIAKPRIYLGKSATFSIIVSLLVASVSWADNLYQWINNEKENDILCMFRFFQQTWTISIVLSLSLNRHKYLIFYNGILKLFAHRKRYGIATLFTVKDIEKFQYTSFYIFLVSTFSTLYILIINILKADYNIMNLIHACAYFVNVFSGTISTLHTIIWLKVYQSLFMKMHIEMKRVCEERRKNLSLDLADRLRLYNSFYTACVINYENQTLVFTTIPYDVIHFIYVIVALGFSVLYLSFLLIHQDMEVKNGVIGGVLQSAFMCLTSYYMTERSTYIQNTSDNLISYLLKYPITKLNPNEANVVEDLINDLIYYKPILFPGHIFIIHKKLVPTMISHVITYSLMAVQFNVQQYFY</sequence>
<evidence type="ECO:0000313" key="2">
    <source>
        <dbReference type="EMBL" id="KAL1517918.1"/>
    </source>
</evidence>
<organism evidence="2 3">
    <name type="scientific">Hypothenemus hampei</name>
    <name type="common">Coffee berry borer</name>
    <dbReference type="NCBI Taxonomy" id="57062"/>
    <lineage>
        <taxon>Eukaryota</taxon>
        <taxon>Metazoa</taxon>
        <taxon>Ecdysozoa</taxon>
        <taxon>Arthropoda</taxon>
        <taxon>Hexapoda</taxon>
        <taxon>Insecta</taxon>
        <taxon>Pterygota</taxon>
        <taxon>Neoptera</taxon>
        <taxon>Endopterygota</taxon>
        <taxon>Coleoptera</taxon>
        <taxon>Polyphaga</taxon>
        <taxon>Cucujiformia</taxon>
        <taxon>Curculionidae</taxon>
        <taxon>Scolytinae</taxon>
        <taxon>Hypothenemus</taxon>
    </lineage>
</organism>
<feature type="transmembrane region" description="Helical" evidence="1">
    <location>
        <begin position="176"/>
        <end position="197"/>
    </location>
</feature>
<gene>
    <name evidence="2" type="ORF">ABEB36_001618</name>
</gene>
<keyword evidence="1" id="KW-0472">Membrane</keyword>
<comment type="caution">
    <text evidence="2">The sequence shown here is derived from an EMBL/GenBank/DDBJ whole genome shotgun (WGS) entry which is preliminary data.</text>
</comment>
<keyword evidence="3" id="KW-1185">Reference proteome</keyword>
<name>A0ABD1FF58_HYPHA</name>
<keyword evidence="1" id="KW-0812">Transmembrane</keyword>
<feature type="transmembrane region" description="Helical" evidence="1">
    <location>
        <begin position="145"/>
        <end position="164"/>
    </location>
</feature>
<evidence type="ECO:0008006" key="4">
    <source>
        <dbReference type="Google" id="ProtNLM"/>
    </source>
</evidence>
<dbReference type="EMBL" id="JBDJPC010000001">
    <property type="protein sequence ID" value="KAL1517918.1"/>
    <property type="molecule type" value="Genomic_DNA"/>
</dbReference>
<accession>A0ABD1FF58</accession>
<evidence type="ECO:0000313" key="3">
    <source>
        <dbReference type="Proteomes" id="UP001566132"/>
    </source>
</evidence>
<dbReference type="AlphaFoldDB" id="A0ABD1FF58"/>
<protein>
    <recommendedName>
        <fullName evidence="4">Gustatory receptor</fullName>
    </recommendedName>
</protein>
<reference evidence="2 3" key="1">
    <citation type="submission" date="2024-05" db="EMBL/GenBank/DDBJ databases">
        <title>Genetic variation in Jamaican populations of the coffee berry borer (Hypothenemus hampei).</title>
        <authorList>
            <person name="Errbii M."/>
            <person name="Myrie A."/>
        </authorList>
    </citation>
    <scope>NUCLEOTIDE SEQUENCE [LARGE SCALE GENOMIC DNA]</scope>
    <source>
        <strain evidence="2">JA-Hopewell-2020-01-JO</strain>
        <tissue evidence="2">Whole body</tissue>
    </source>
</reference>
<feature type="transmembrane region" description="Helical" evidence="1">
    <location>
        <begin position="258"/>
        <end position="277"/>
    </location>
</feature>
<dbReference type="Proteomes" id="UP001566132">
    <property type="component" value="Unassembled WGS sequence"/>
</dbReference>